<evidence type="ECO:0000313" key="3">
    <source>
        <dbReference type="Proteomes" id="UP001302602"/>
    </source>
</evidence>
<proteinExistence type="predicted"/>
<organism evidence="2 3">
    <name type="scientific">Parathielavia appendiculata</name>
    <dbReference type="NCBI Taxonomy" id="2587402"/>
    <lineage>
        <taxon>Eukaryota</taxon>
        <taxon>Fungi</taxon>
        <taxon>Dikarya</taxon>
        <taxon>Ascomycota</taxon>
        <taxon>Pezizomycotina</taxon>
        <taxon>Sordariomycetes</taxon>
        <taxon>Sordariomycetidae</taxon>
        <taxon>Sordariales</taxon>
        <taxon>Chaetomiaceae</taxon>
        <taxon>Parathielavia</taxon>
    </lineage>
</organism>
<comment type="caution">
    <text evidence="2">The sequence shown here is derived from an EMBL/GenBank/DDBJ whole genome shotgun (WGS) entry which is preliminary data.</text>
</comment>
<dbReference type="Proteomes" id="UP001302602">
    <property type="component" value="Unassembled WGS sequence"/>
</dbReference>
<feature type="compositionally biased region" description="Polar residues" evidence="1">
    <location>
        <begin position="466"/>
        <end position="480"/>
    </location>
</feature>
<feature type="region of interest" description="Disordered" evidence="1">
    <location>
        <begin position="194"/>
        <end position="240"/>
    </location>
</feature>
<reference evidence="2" key="1">
    <citation type="journal article" date="2023" name="Mol. Phylogenet. Evol.">
        <title>Genome-scale phylogeny and comparative genomics of the fungal order Sordariales.</title>
        <authorList>
            <person name="Hensen N."/>
            <person name="Bonometti L."/>
            <person name="Westerberg I."/>
            <person name="Brannstrom I.O."/>
            <person name="Guillou S."/>
            <person name="Cros-Aarteil S."/>
            <person name="Calhoun S."/>
            <person name="Haridas S."/>
            <person name="Kuo A."/>
            <person name="Mondo S."/>
            <person name="Pangilinan J."/>
            <person name="Riley R."/>
            <person name="LaButti K."/>
            <person name="Andreopoulos B."/>
            <person name="Lipzen A."/>
            <person name="Chen C."/>
            <person name="Yan M."/>
            <person name="Daum C."/>
            <person name="Ng V."/>
            <person name="Clum A."/>
            <person name="Steindorff A."/>
            <person name="Ohm R.A."/>
            <person name="Martin F."/>
            <person name="Silar P."/>
            <person name="Natvig D.O."/>
            <person name="Lalanne C."/>
            <person name="Gautier V."/>
            <person name="Ament-Velasquez S.L."/>
            <person name="Kruys A."/>
            <person name="Hutchinson M.I."/>
            <person name="Powell A.J."/>
            <person name="Barry K."/>
            <person name="Miller A.N."/>
            <person name="Grigoriev I.V."/>
            <person name="Debuchy R."/>
            <person name="Gladieux P."/>
            <person name="Hiltunen Thoren M."/>
            <person name="Johannesson H."/>
        </authorList>
    </citation>
    <scope>NUCLEOTIDE SEQUENCE</scope>
    <source>
        <strain evidence="2">CBS 731.68</strain>
    </source>
</reference>
<feature type="region of interest" description="Disordered" evidence="1">
    <location>
        <begin position="265"/>
        <end position="316"/>
    </location>
</feature>
<feature type="region of interest" description="Disordered" evidence="1">
    <location>
        <begin position="466"/>
        <end position="540"/>
    </location>
</feature>
<dbReference type="RefSeq" id="XP_062647047.1">
    <property type="nucleotide sequence ID" value="XM_062791281.1"/>
</dbReference>
<dbReference type="AlphaFoldDB" id="A0AAN6Z2W1"/>
<gene>
    <name evidence="2" type="ORF">N657DRAFT_634448</name>
</gene>
<keyword evidence="3" id="KW-1185">Reference proteome</keyword>
<reference evidence="2" key="2">
    <citation type="submission" date="2023-05" db="EMBL/GenBank/DDBJ databases">
        <authorList>
            <consortium name="Lawrence Berkeley National Laboratory"/>
            <person name="Steindorff A."/>
            <person name="Hensen N."/>
            <person name="Bonometti L."/>
            <person name="Westerberg I."/>
            <person name="Brannstrom I.O."/>
            <person name="Guillou S."/>
            <person name="Cros-Aarteil S."/>
            <person name="Calhoun S."/>
            <person name="Haridas S."/>
            <person name="Kuo A."/>
            <person name="Mondo S."/>
            <person name="Pangilinan J."/>
            <person name="Riley R."/>
            <person name="Labutti K."/>
            <person name="Andreopoulos B."/>
            <person name="Lipzen A."/>
            <person name="Chen C."/>
            <person name="Yanf M."/>
            <person name="Daum C."/>
            <person name="Ng V."/>
            <person name="Clum A."/>
            <person name="Ohm R."/>
            <person name="Martin F."/>
            <person name="Silar P."/>
            <person name="Natvig D."/>
            <person name="Lalanne C."/>
            <person name="Gautier V."/>
            <person name="Ament-Velasquez S.L."/>
            <person name="Kruys A."/>
            <person name="Hutchinson M.I."/>
            <person name="Powell A.J."/>
            <person name="Barry K."/>
            <person name="Miller A.N."/>
            <person name="Grigoriev I.V."/>
            <person name="Debuchy R."/>
            <person name="Gladieux P."/>
            <person name="Thoren M.H."/>
            <person name="Johannesson H."/>
        </authorList>
    </citation>
    <scope>NUCLEOTIDE SEQUENCE</scope>
    <source>
        <strain evidence="2">CBS 731.68</strain>
    </source>
</reference>
<protein>
    <submittedName>
        <fullName evidence="2">Uncharacterized protein</fullName>
    </submittedName>
</protein>
<evidence type="ECO:0000313" key="2">
    <source>
        <dbReference type="EMBL" id="KAK4123276.1"/>
    </source>
</evidence>
<sequence>MGRIEGSYAVVYLGNIFTPYSFCSARTNKPAPELHAQTPSELLVLNLNLYQRSLTLEKFFLNTPNLLILLRGSICRSSHGQLMRSKRQNSHHAAWKYLKDSCTLFQTWMSGHENWEDAVKGFKMPHIGTRSKIKATEFIEGNQACVPKAIMKALTPIQFQDPKVLERGQGYSHHIPFDDDLTDLVLNAVGERGKLEGKQQESSDELEPSDAEAVATNGATREASDKDRDDAKRWKDKAHATMPRIADTVTETLAAEQTKLLGKGCRQGYEGRQGQIKRQRNGGSIGPPPSIMDTIEESDDNRSPEPSVVRISAARDDEQLGGRKAGYEKLKKDYEELATRCCNLEGSCKRLEEETEHLIKQQKDMRHGHGAGKQDQGQLAQKCSELEAQIKTPEPLQALRLTVSARLDMPTFEPDWDPEEEVYSRRVPSYIRSSRMTSYPDPVSTSSASSAPYFYVNPAGRVTTPTPSLTPMLAPTQSSEPPAPVPAPTSYPVQAPAPVPAQMPTQTLEVPFCPDGQKLPSSPPTRPTRPPLFSPNLRHN</sequence>
<feature type="compositionally biased region" description="Pro residues" evidence="1">
    <location>
        <begin position="481"/>
        <end position="501"/>
    </location>
</feature>
<feature type="compositionally biased region" description="Pro residues" evidence="1">
    <location>
        <begin position="521"/>
        <end position="533"/>
    </location>
</feature>
<feature type="compositionally biased region" description="Basic and acidic residues" evidence="1">
    <location>
        <begin position="222"/>
        <end position="239"/>
    </location>
</feature>
<evidence type="ECO:0000256" key="1">
    <source>
        <dbReference type="SAM" id="MobiDB-lite"/>
    </source>
</evidence>
<dbReference type="GeneID" id="87828050"/>
<name>A0AAN6Z2W1_9PEZI</name>
<accession>A0AAN6Z2W1</accession>
<dbReference type="EMBL" id="MU853229">
    <property type="protein sequence ID" value="KAK4123276.1"/>
    <property type="molecule type" value="Genomic_DNA"/>
</dbReference>